<dbReference type="Proteomes" id="UP000240621">
    <property type="component" value="Unassembled WGS sequence"/>
</dbReference>
<evidence type="ECO:0000256" key="1">
    <source>
        <dbReference type="SAM" id="SignalP"/>
    </source>
</evidence>
<reference evidence="3 4" key="1">
    <citation type="submission" date="2018-03" db="EMBL/GenBank/DDBJ databases">
        <title>Genomic Encyclopedia of Archaeal and Bacterial Type Strains, Phase II (KMG-II): from individual species to whole genera.</title>
        <authorList>
            <person name="Goeker M."/>
        </authorList>
    </citation>
    <scope>NUCLEOTIDE SEQUENCE [LARGE SCALE GENOMIC DNA]</scope>
    <source>
        <strain evidence="3 4">DSM 27267</strain>
    </source>
</reference>
<gene>
    <name evidence="3" type="ORF">CLV93_102212</name>
    <name evidence="2" type="ORF">JCM18694_08460</name>
</gene>
<evidence type="ECO:0008006" key="6">
    <source>
        <dbReference type="Google" id="ProtNLM"/>
    </source>
</evidence>
<evidence type="ECO:0000313" key="5">
    <source>
        <dbReference type="Proteomes" id="UP000396862"/>
    </source>
</evidence>
<name>A0A2P8CHK7_9BACT</name>
<dbReference type="AlphaFoldDB" id="A0A2P8CHK7"/>
<dbReference type="EMBL" id="BLAU01000001">
    <property type="protein sequence ID" value="GET20600.1"/>
    <property type="molecule type" value="Genomic_DNA"/>
</dbReference>
<comment type="caution">
    <text evidence="3">The sequence shown here is derived from an EMBL/GenBank/DDBJ whole genome shotgun (WGS) entry which is preliminary data.</text>
</comment>
<keyword evidence="5" id="KW-1185">Reference proteome</keyword>
<evidence type="ECO:0000313" key="2">
    <source>
        <dbReference type="EMBL" id="GET20600.1"/>
    </source>
</evidence>
<keyword evidence="1" id="KW-0732">Signal</keyword>
<evidence type="ECO:0000313" key="3">
    <source>
        <dbReference type="EMBL" id="PSK84426.1"/>
    </source>
</evidence>
<sequence>MFKKSLILLVLLLPVFAFAEDVKFPKMEGWQQDGEVKTYNRDNLFERIDGASEFYFSYAFEKLYVAEYKKGDAELTIEIYDQHDPVHAYGIYSMERPPSADTKPIGLEGYYDDATLNFTTGKYYVKMNTYHVENAGETLLTKVAQQLAPTLCADPKLPAQYAAFPQENMVPHSQQYVSTNFMGLSMMGSAFRAKYTGSEGDFTLFIMHKKDRDAAAETMKKYQEFSQAETIGTKEGEYTIDDPFNGTIYLLWKGNYLVGTSGKVTPKKAFVLAKETMANLKQE</sequence>
<organism evidence="3 4">
    <name type="scientific">Prolixibacter denitrificans</name>
    <dbReference type="NCBI Taxonomy" id="1541063"/>
    <lineage>
        <taxon>Bacteria</taxon>
        <taxon>Pseudomonadati</taxon>
        <taxon>Bacteroidota</taxon>
        <taxon>Bacteroidia</taxon>
        <taxon>Marinilabiliales</taxon>
        <taxon>Prolixibacteraceae</taxon>
        <taxon>Prolixibacter</taxon>
    </lineage>
</organism>
<dbReference type="RefSeq" id="WP_106541024.1">
    <property type="nucleotide sequence ID" value="NZ_BLAU01000001.1"/>
</dbReference>
<feature type="signal peptide" evidence="1">
    <location>
        <begin position="1"/>
        <end position="19"/>
    </location>
</feature>
<accession>A0A2P8CHK7</accession>
<feature type="chain" id="PRO_5015149970" description="DUF4367 domain-containing protein" evidence="1">
    <location>
        <begin position="20"/>
        <end position="283"/>
    </location>
</feature>
<reference evidence="2 5" key="2">
    <citation type="submission" date="2019-10" db="EMBL/GenBank/DDBJ databases">
        <title>Prolixibacter strains distinguished by the presence of nitrate reductase genes were adept at nitrate-dependent anaerobic corrosion of metallic iron and carbon steel.</title>
        <authorList>
            <person name="Iino T."/>
            <person name="Shono N."/>
            <person name="Ito K."/>
            <person name="Nakamura R."/>
            <person name="Sueoka K."/>
            <person name="Harayama S."/>
            <person name="Ohkuma M."/>
        </authorList>
    </citation>
    <scope>NUCLEOTIDE SEQUENCE [LARGE SCALE GENOMIC DNA]</scope>
    <source>
        <strain evidence="2 5">MIC1-1</strain>
    </source>
</reference>
<protein>
    <recommendedName>
        <fullName evidence="6">DUF4367 domain-containing protein</fullName>
    </recommendedName>
</protein>
<dbReference type="EMBL" id="PYGC01000002">
    <property type="protein sequence ID" value="PSK84426.1"/>
    <property type="molecule type" value="Genomic_DNA"/>
</dbReference>
<dbReference type="InterPro" id="IPR046534">
    <property type="entry name" value="DUF6599"/>
</dbReference>
<evidence type="ECO:0000313" key="4">
    <source>
        <dbReference type="Proteomes" id="UP000240621"/>
    </source>
</evidence>
<dbReference type="Proteomes" id="UP000396862">
    <property type="component" value="Unassembled WGS sequence"/>
</dbReference>
<dbReference type="Pfam" id="PF20244">
    <property type="entry name" value="DUF6599"/>
    <property type="match status" value="1"/>
</dbReference>
<proteinExistence type="predicted"/>
<dbReference type="OrthoDB" id="1096279at2"/>